<evidence type="ECO:0000313" key="1">
    <source>
        <dbReference type="EMBL" id="GEN34880.1"/>
    </source>
</evidence>
<comment type="caution">
    <text evidence="1">The sequence shown here is derived from an EMBL/GenBank/DDBJ whole genome shotgun (WGS) entry which is preliminary data.</text>
</comment>
<dbReference type="OrthoDB" id="2371262at2"/>
<dbReference type="EMBL" id="BJXX01000101">
    <property type="protein sequence ID" value="GEN34880.1"/>
    <property type="molecule type" value="Genomic_DNA"/>
</dbReference>
<reference evidence="1 2" key="1">
    <citation type="submission" date="2019-07" db="EMBL/GenBank/DDBJ databases">
        <title>Whole genome shotgun sequence of Aneurinibacillus danicus NBRC 102444.</title>
        <authorList>
            <person name="Hosoyama A."/>
            <person name="Uohara A."/>
            <person name="Ohji S."/>
            <person name="Ichikawa N."/>
        </authorList>
    </citation>
    <scope>NUCLEOTIDE SEQUENCE [LARGE SCALE GENOMIC DNA]</scope>
    <source>
        <strain evidence="1 2">NBRC 102444</strain>
    </source>
</reference>
<keyword evidence="2" id="KW-1185">Reference proteome</keyword>
<evidence type="ECO:0000313" key="2">
    <source>
        <dbReference type="Proteomes" id="UP000321157"/>
    </source>
</evidence>
<dbReference type="RefSeq" id="WP_146810137.1">
    <property type="nucleotide sequence ID" value="NZ_BJXX01000101.1"/>
</dbReference>
<sequence length="351" mass="40955">MYRLYRHIFPAVRAEVERWRKRAERIPDPELRKQALDSISNKLFHCEGGSVYAAAHMEWKDSLVRLIVAYQTISDYLDNLCDRSTTLGAQNFDRLHQAMRDAVSGTFSLIDYYEFNKEKDDGGYLKALVAVCHTEIRKLPGYDLVRDDVCELVSLYCDLQVHKHVVKEEREVRLLAWWQEHKQKAPHLFWNEFAAATGSTLALFHMFQIASYPDVSPKRVTLLRQAYFPWICSLHILLDYLIDLEEDEVGGDLNFIAYYESDKIIYERIHYIVQEAKKHIQLLPDRKFHSMIVDGLLGLYLSDGKVQRHPTVKRVARWIIRSSSLPTRFFFLNSRGYRGSKAVLQAPPTAK</sequence>
<dbReference type="Pfam" id="PF10776">
    <property type="entry name" value="DUF2600"/>
    <property type="match status" value="1"/>
</dbReference>
<dbReference type="Proteomes" id="UP000321157">
    <property type="component" value="Unassembled WGS sequence"/>
</dbReference>
<proteinExistence type="predicted"/>
<name>A0A511V7N5_9BACL</name>
<accession>A0A511V7N5</accession>
<evidence type="ECO:0008006" key="3">
    <source>
        <dbReference type="Google" id="ProtNLM"/>
    </source>
</evidence>
<dbReference type="InterPro" id="IPR019712">
    <property type="entry name" value="YtpB-like"/>
</dbReference>
<dbReference type="AlphaFoldDB" id="A0A511V7N5"/>
<protein>
    <recommendedName>
        <fullName evidence="3">Tetraprenyl-beta-curcumene synthase</fullName>
    </recommendedName>
</protein>
<organism evidence="1 2">
    <name type="scientific">Aneurinibacillus danicus</name>
    <dbReference type="NCBI Taxonomy" id="267746"/>
    <lineage>
        <taxon>Bacteria</taxon>
        <taxon>Bacillati</taxon>
        <taxon>Bacillota</taxon>
        <taxon>Bacilli</taxon>
        <taxon>Bacillales</taxon>
        <taxon>Paenibacillaceae</taxon>
        <taxon>Aneurinibacillus group</taxon>
        <taxon>Aneurinibacillus</taxon>
    </lineage>
</organism>
<gene>
    <name evidence="1" type="ORF">ADA01nite_23400</name>
</gene>